<evidence type="ECO:0000259" key="6">
    <source>
        <dbReference type="Pfam" id="PF01095"/>
    </source>
</evidence>
<name>A0A653AK41_9BACT</name>
<feature type="active site" evidence="4">
    <location>
        <position position="182"/>
    </location>
</feature>
<evidence type="ECO:0000256" key="5">
    <source>
        <dbReference type="RuleBase" id="RU000589"/>
    </source>
</evidence>
<dbReference type="PANTHER" id="PTHR31321:SF57">
    <property type="entry name" value="PECTINESTERASE 53-RELATED"/>
    <property type="match status" value="1"/>
</dbReference>
<evidence type="ECO:0000256" key="1">
    <source>
        <dbReference type="ARBA" id="ARBA00008891"/>
    </source>
</evidence>
<dbReference type="SUPFAM" id="SSF51126">
    <property type="entry name" value="Pectin lyase-like"/>
    <property type="match status" value="1"/>
</dbReference>
<dbReference type="EMBL" id="UPXZ01000039">
    <property type="protein sequence ID" value="VBB48429.1"/>
    <property type="molecule type" value="Genomic_DNA"/>
</dbReference>
<dbReference type="PANTHER" id="PTHR31321">
    <property type="entry name" value="ACYL-COA THIOESTER HYDROLASE YBHC-RELATED"/>
    <property type="match status" value="1"/>
</dbReference>
<dbReference type="GO" id="GO:0042545">
    <property type="term" value="P:cell wall modification"/>
    <property type="evidence" value="ECO:0007669"/>
    <property type="project" value="UniProtKB-UniRule"/>
</dbReference>
<comment type="pathway">
    <text evidence="5">Glycan metabolism; pectin degradation; 2-dehydro-3-deoxy-D-gluconate from pectin: step 1/5.</text>
</comment>
<gene>
    <name evidence="7" type="ORF">TRIP_D440447</name>
</gene>
<evidence type="ECO:0000256" key="4">
    <source>
        <dbReference type="PROSITE-ProRule" id="PRU10040"/>
    </source>
</evidence>
<proteinExistence type="inferred from homology"/>
<reference evidence="7" key="1">
    <citation type="submission" date="2018-07" db="EMBL/GenBank/DDBJ databases">
        <authorList>
            <consortium name="Genoscope - CEA"/>
            <person name="William W."/>
        </authorList>
    </citation>
    <scope>NUCLEOTIDE SEQUENCE</scope>
    <source>
        <strain evidence="7">IK1</strain>
    </source>
</reference>
<dbReference type="UniPathway" id="UPA00545">
    <property type="reaction ID" value="UER00823"/>
</dbReference>
<dbReference type="GO" id="GO:0045490">
    <property type="term" value="P:pectin catabolic process"/>
    <property type="evidence" value="ECO:0007669"/>
    <property type="project" value="UniProtKB-UniRule"/>
</dbReference>
<dbReference type="Pfam" id="PF01095">
    <property type="entry name" value="Pectinesterase"/>
    <property type="match status" value="1"/>
</dbReference>
<dbReference type="InterPro" id="IPR012334">
    <property type="entry name" value="Pectin_lyas_fold"/>
</dbReference>
<dbReference type="InterPro" id="IPR033131">
    <property type="entry name" value="Pectinesterase_Asp_AS"/>
</dbReference>
<dbReference type="GO" id="GO:0009279">
    <property type="term" value="C:cell outer membrane"/>
    <property type="evidence" value="ECO:0007669"/>
    <property type="project" value="TreeGrafter"/>
</dbReference>
<dbReference type="EC" id="3.1.1.11" evidence="5"/>
<sequence>MLGYNKILPFLFLIFLLTISEITLAQQQKRIIVDKKGNGDFITLQEAINSVRAFDPDGNAIIFVKEGVYHEKVVVPEQICNIKIIGENKEKTIITNNDHAKINNMGTFRTYTLQIRGNDVILENLTIENNAERVAQAVALHTEGDRIWIRNCNLLGNQDTFYANGENRRLYVENSYIEGTTDFIFGGATAWFENCKIYCKQNSFITAARTPQNIKYGFVFNNCKIALADSVNSVYLGRPWRAYAMTVFMNCDLPKGINPKGWDNWRNPENEKTARYFEYNNTGEGSKIAERVKWAKILTKKESKNITRKKVLGDFNKQIINKNN</sequence>
<keyword evidence="3 5" id="KW-0063">Aspartyl esterase</keyword>
<dbReference type="Gene3D" id="2.160.20.10">
    <property type="entry name" value="Single-stranded right-handed beta-helix, Pectin lyase-like"/>
    <property type="match status" value="1"/>
</dbReference>
<feature type="domain" description="Pectinesterase catalytic" evidence="6">
    <location>
        <begin position="31"/>
        <end position="310"/>
    </location>
</feature>
<dbReference type="AlphaFoldDB" id="A0A653AK41"/>
<comment type="catalytic activity">
    <reaction evidence="5">
        <text>[(1-&gt;4)-alpha-D-galacturonosyl methyl ester](n) + n H2O = [(1-&gt;4)-alpha-D-galacturonosyl](n) + n methanol + n H(+)</text>
        <dbReference type="Rhea" id="RHEA:22380"/>
        <dbReference type="Rhea" id="RHEA-COMP:14570"/>
        <dbReference type="Rhea" id="RHEA-COMP:14573"/>
        <dbReference type="ChEBI" id="CHEBI:15377"/>
        <dbReference type="ChEBI" id="CHEBI:15378"/>
        <dbReference type="ChEBI" id="CHEBI:17790"/>
        <dbReference type="ChEBI" id="CHEBI:140522"/>
        <dbReference type="ChEBI" id="CHEBI:140523"/>
        <dbReference type="EC" id="3.1.1.11"/>
    </reaction>
</comment>
<dbReference type="InterPro" id="IPR000070">
    <property type="entry name" value="Pectinesterase_cat"/>
</dbReference>
<keyword evidence="2 5" id="KW-0378">Hydrolase</keyword>
<accession>A0A653AK41</accession>
<dbReference type="InterPro" id="IPR011050">
    <property type="entry name" value="Pectin_lyase_fold/virulence"/>
</dbReference>
<protein>
    <recommendedName>
        <fullName evidence="5">Pectinesterase</fullName>
        <ecNumber evidence="5">3.1.1.11</ecNumber>
    </recommendedName>
</protein>
<dbReference type="GO" id="GO:0030599">
    <property type="term" value="F:pectinesterase activity"/>
    <property type="evidence" value="ECO:0007669"/>
    <property type="project" value="UniProtKB-UniRule"/>
</dbReference>
<comment type="similarity">
    <text evidence="1">Belongs to the pectinesterase family.</text>
</comment>
<evidence type="ECO:0000256" key="2">
    <source>
        <dbReference type="ARBA" id="ARBA00022801"/>
    </source>
</evidence>
<evidence type="ECO:0000313" key="7">
    <source>
        <dbReference type="EMBL" id="VBB48429.1"/>
    </source>
</evidence>
<dbReference type="PROSITE" id="PS00503">
    <property type="entry name" value="PECTINESTERASE_2"/>
    <property type="match status" value="1"/>
</dbReference>
<organism evidence="7">
    <name type="scientific">uncultured Paludibacter sp</name>
    <dbReference type="NCBI Taxonomy" id="497635"/>
    <lineage>
        <taxon>Bacteria</taxon>
        <taxon>Pseudomonadati</taxon>
        <taxon>Bacteroidota</taxon>
        <taxon>Bacteroidia</taxon>
        <taxon>Bacteroidales</taxon>
        <taxon>Paludibacteraceae</taxon>
        <taxon>Paludibacter</taxon>
        <taxon>environmental samples</taxon>
    </lineage>
</organism>
<evidence type="ECO:0000256" key="3">
    <source>
        <dbReference type="ARBA" id="ARBA00023085"/>
    </source>
</evidence>